<sequence>MLLCEGRSASLLSRDQSTTDRTQVRCTGPAAGEPELIVFHLCALLSAACGHRFTRPSRVYSHAGGTVTHGHGLPETCSGFTTEPPRCLVSLPVSR</sequence>
<dbReference type="AlphaFoldDB" id="A0A4Z2GD71"/>
<organism evidence="2 3">
    <name type="scientific">Liparis tanakae</name>
    <name type="common">Tanaka's snailfish</name>
    <dbReference type="NCBI Taxonomy" id="230148"/>
    <lineage>
        <taxon>Eukaryota</taxon>
        <taxon>Metazoa</taxon>
        <taxon>Chordata</taxon>
        <taxon>Craniata</taxon>
        <taxon>Vertebrata</taxon>
        <taxon>Euteleostomi</taxon>
        <taxon>Actinopterygii</taxon>
        <taxon>Neopterygii</taxon>
        <taxon>Teleostei</taxon>
        <taxon>Neoteleostei</taxon>
        <taxon>Acanthomorphata</taxon>
        <taxon>Eupercaria</taxon>
        <taxon>Perciformes</taxon>
        <taxon>Cottioidei</taxon>
        <taxon>Cottales</taxon>
        <taxon>Liparidae</taxon>
        <taxon>Liparis</taxon>
    </lineage>
</organism>
<dbReference type="Proteomes" id="UP000314294">
    <property type="component" value="Unassembled WGS sequence"/>
</dbReference>
<evidence type="ECO:0000313" key="3">
    <source>
        <dbReference type="Proteomes" id="UP000314294"/>
    </source>
</evidence>
<evidence type="ECO:0000256" key="1">
    <source>
        <dbReference type="SAM" id="MobiDB-lite"/>
    </source>
</evidence>
<protein>
    <submittedName>
        <fullName evidence="2">Uncharacterized protein</fullName>
    </submittedName>
</protein>
<name>A0A4Z2GD71_9TELE</name>
<feature type="compositionally biased region" description="Polar residues" evidence="1">
    <location>
        <begin position="10"/>
        <end position="22"/>
    </location>
</feature>
<comment type="caution">
    <text evidence="2">The sequence shown here is derived from an EMBL/GenBank/DDBJ whole genome shotgun (WGS) entry which is preliminary data.</text>
</comment>
<evidence type="ECO:0000313" key="2">
    <source>
        <dbReference type="EMBL" id="TNN51517.1"/>
    </source>
</evidence>
<reference evidence="2 3" key="1">
    <citation type="submission" date="2019-03" db="EMBL/GenBank/DDBJ databases">
        <title>First draft genome of Liparis tanakae, snailfish: a comprehensive survey of snailfish specific genes.</title>
        <authorList>
            <person name="Kim W."/>
            <person name="Song I."/>
            <person name="Jeong J.-H."/>
            <person name="Kim D."/>
            <person name="Kim S."/>
            <person name="Ryu S."/>
            <person name="Song J.Y."/>
            <person name="Lee S.K."/>
        </authorList>
    </citation>
    <scope>NUCLEOTIDE SEQUENCE [LARGE SCALE GENOMIC DNA]</scope>
    <source>
        <tissue evidence="2">Muscle</tissue>
    </source>
</reference>
<dbReference type="EMBL" id="SRLO01000579">
    <property type="protein sequence ID" value="TNN51517.1"/>
    <property type="molecule type" value="Genomic_DNA"/>
</dbReference>
<accession>A0A4Z2GD71</accession>
<keyword evidence="3" id="KW-1185">Reference proteome</keyword>
<feature type="region of interest" description="Disordered" evidence="1">
    <location>
        <begin position="1"/>
        <end position="22"/>
    </location>
</feature>
<gene>
    <name evidence="2" type="ORF">EYF80_038258</name>
</gene>
<proteinExistence type="predicted"/>